<comment type="caution">
    <text evidence="2">The sequence shown here is derived from an EMBL/GenBank/DDBJ whole genome shotgun (WGS) entry which is preliminary data.</text>
</comment>
<organism evidence="2 3">
    <name type="scientific">Veillonella seminalis</name>
    <dbReference type="NCBI Taxonomy" id="1502943"/>
    <lineage>
        <taxon>Bacteria</taxon>
        <taxon>Bacillati</taxon>
        <taxon>Bacillota</taxon>
        <taxon>Negativicutes</taxon>
        <taxon>Veillonellales</taxon>
        <taxon>Veillonellaceae</taxon>
        <taxon>Veillonella</taxon>
    </lineage>
</organism>
<evidence type="ECO:0000313" key="2">
    <source>
        <dbReference type="EMBL" id="KAB1479560.1"/>
    </source>
</evidence>
<proteinExistence type="predicted"/>
<dbReference type="GeneID" id="83055386"/>
<dbReference type="AlphaFoldDB" id="A0A833FI21"/>
<dbReference type="InterPro" id="IPR036291">
    <property type="entry name" value="NAD(P)-bd_dom_sf"/>
</dbReference>
<dbReference type="PANTHER" id="PTHR14097">
    <property type="entry name" value="OXIDOREDUCTASE HTATIP2"/>
    <property type="match status" value="1"/>
</dbReference>
<sequence length="221" mass="25051">MKAIIVGATGATGRDLLDLVLANPMFDSVEIFVRRDPEIIHEKLITHIIDFDNPEMWAKSVTGDVLFACLGTTRKDAGSQEQQWLVDFYYQMQFAKAAKKNEVPHYVLLSTMLASPNSHFFYTRMKGELEEAVKGLHFAKTTIMRPPALERKHTDRMAESISVGLLKFLNEKGLFEDKKPMPTDVLAKSMIMAVKIQDKELETWESPVIWNAGLAYDAVEQ</sequence>
<gene>
    <name evidence="2" type="ORF">F8R14_02610</name>
</gene>
<dbReference type="PANTHER" id="PTHR14097:SF7">
    <property type="entry name" value="OXIDOREDUCTASE HTATIP2"/>
    <property type="match status" value="1"/>
</dbReference>
<feature type="domain" description="NAD(P)-binding" evidence="1">
    <location>
        <begin position="7"/>
        <end position="153"/>
    </location>
</feature>
<accession>A0A833FI21</accession>
<evidence type="ECO:0000313" key="3">
    <source>
        <dbReference type="Proteomes" id="UP000434554"/>
    </source>
</evidence>
<protein>
    <submittedName>
        <fullName evidence="2">NAD(P)H-binding protein</fullName>
    </submittedName>
</protein>
<dbReference type="RefSeq" id="WP_006555926.1">
    <property type="nucleotide sequence ID" value="NZ_CALMIE010000150.1"/>
</dbReference>
<dbReference type="GO" id="GO:0051170">
    <property type="term" value="P:import into nucleus"/>
    <property type="evidence" value="ECO:0007669"/>
    <property type="project" value="TreeGrafter"/>
</dbReference>
<dbReference type="Pfam" id="PF13460">
    <property type="entry name" value="NAD_binding_10"/>
    <property type="match status" value="1"/>
</dbReference>
<dbReference type="SUPFAM" id="SSF51735">
    <property type="entry name" value="NAD(P)-binding Rossmann-fold domains"/>
    <property type="match status" value="1"/>
</dbReference>
<dbReference type="Proteomes" id="UP000434554">
    <property type="component" value="Unassembled WGS sequence"/>
</dbReference>
<dbReference type="Gene3D" id="3.40.50.720">
    <property type="entry name" value="NAD(P)-binding Rossmann-like Domain"/>
    <property type="match status" value="1"/>
</dbReference>
<dbReference type="EMBL" id="WBKH01000002">
    <property type="protein sequence ID" value="KAB1479560.1"/>
    <property type="molecule type" value="Genomic_DNA"/>
</dbReference>
<name>A0A833FI21_9FIRM</name>
<evidence type="ECO:0000259" key="1">
    <source>
        <dbReference type="Pfam" id="PF13460"/>
    </source>
</evidence>
<reference evidence="2 3" key="1">
    <citation type="submission" date="2019-09" db="EMBL/GenBank/DDBJ databases">
        <title>Draft genome sequence of 3 type strains from the CCUG.</title>
        <authorList>
            <person name="Pineiro-Iglesias B."/>
            <person name="Tunovic T."/>
            <person name="Unosson C."/>
            <person name="Inganas E."/>
            <person name="Ohlen M."/>
            <person name="Cardew S."/>
            <person name="Jensie-Markopoulos S."/>
            <person name="Salva-Serra F."/>
            <person name="Jaen-Luchoro D."/>
            <person name="Karlsson R."/>
            <person name="Svensson-Stadler L."/>
            <person name="Chun J."/>
            <person name="Moore E."/>
        </authorList>
    </citation>
    <scope>NUCLEOTIDE SEQUENCE [LARGE SCALE GENOMIC DNA]</scope>
    <source>
        <strain evidence="2 3">CCUG 65427</strain>
    </source>
</reference>
<dbReference type="InterPro" id="IPR016040">
    <property type="entry name" value="NAD(P)-bd_dom"/>
</dbReference>
<dbReference type="GO" id="GO:0005737">
    <property type="term" value="C:cytoplasm"/>
    <property type="evidence" value="ECO:0007669"/>
    <property type="project" value="TreeGrafter"/>
</dbReference>